<reference evidence="1 2" key="1">
    <citation type="journal article" date="2016" name="Nat. Commun.">
        <title>Thousands of microbial genomes shed light on interconnected biogeochemical processes in an aquifer system.</title>
        <authorList>
            <person name="Anantharaman K."/>
            <person name="Brown C.T."/>
            <person name="Hug L.A."/>
            <person name="Sharon I."/>
            <person name="Castelle C.J."/>
            <person name="Probst A.J."/>
            <person name="Thomas B.C."/>
            <person name="Singh A."/>
            <person name="Wilkins M.J."/>
            <person name="Karaoz U."/>
            <person name="Brodie E.L."/>
            <person name="Williams K.H."/>
            <person name="Hubbard S.S."/>
            <person name="Banfield J.F."/>
        </authorList>
    </citation>
    <scope>NUCLEOTIDE SEQUENCE [LARGE SCALE GENOMIC DNA]</scope>
</reference>
<evidence type="ECO:0000313" key="2">
    <source>
        <dbReference type="Proteomes" id="UP000177090"/>
    </source>
</evidence>
<evidence type="ECO:0000313" key="1">
    <source>
        <dbReference type="EMBL" id="OHA61536.1"/>
    </source>
</evidence>
<dbReference type="STRING" id="1802440.A2569_03430"/>
<proteinExistence type="predicted"/>
<gene>
    <name evidence="1" type="ORF">A2569_03430</name>
</gene>
<dbReference type="AlphaFoldDB" id="A0A1G2QLY2"/>
<name>A0A1G2QLY2_9BACT</name>
<organism evidence="1 2">
    <name type="scientific">Candidatus Vogelbacteria bacterium RIFOXYD1_FULL_51_18</name>
    <dbReference type="NCBI Taxonomy" id="1802440"/>
    <lineage>
        <taxon>Bacteria</taxon>
        <taxon>Candidatus Vogeliibacteriota</taxon>
    </lineage>
</organism>
<comment type="caution">
    <text evidence="1">The sequence shown here is derived from an EMBL/GenBank/DDBJ whole genome shotgun (WGS) entry which is preliminary data.</text>
</comment>
<dbReference type="Proteomes" id="UP000177090">
    <property type="component" value="Unassembled WGS sequence"/>
</dbReference>
<dbReference type="EMBL" id="MHTL01000001">
    <property type="protein sequence ID" value="OHA61536.1"/>
    <property type="molecule type" value="Genomic_DNA"/>
</dbReference>
<accession>A0A1G2QLY2</accession>
<protein>
    <submittedName>
        <fullName evidence="1">Uncharacterized protein</fullName>
    </submittedName>
</protein>
<sequence>MVKKAVQTYEEEARNLFEMVILSNLDITQFTLDDINEDAGALVKRRGYSLPYFAYQQAHLDTLEQLGCICKNEDGSCRVCRDNFVSYPADSIHRSLDAEEEW</sequence>